<comment type="similarity">
    <text evidence="5">Belongs to the IQD family.</text>
</comment>
<dbReference type="AlphaFoldDB" id="A0A8T2SYM0"/>
<dbReference type="Pfam" id="PF13178">
    <property type="entry name" value="DUF4005"/>
    <property type="match status" value="1"/>
</dbReference>
<dbReference type="InterPro" id="IPR000048">
    <property type="entry name" value="IQ_motif_EF-hand-BS"/>
</dbReference>
<feature type="compositionally biased region" description="Basic and acidic residues" evidence="7">
    <location>
        <begin position="216"/>
        <end position="231"/>
    </location>
</feature>
<feature type="region of interest" description="Disordered" evidence="7">
    <location>
        <begin position="191"/>
        <end position="254"/>
    </location>
</feature>
<feature type="compositionally biased region" description="Basic and acidic residues" evidence="7">
    <location>
        <begin position="19"/>
        <end position="32"/>
    </location>
</feature>
<dbReference type="Pfam" id="PF00612">
    <property type="entry name" value="IQ"/>
    <property type="match status" value="2"/>
</dbReference>
<keyword evidence="2" id="KW-0963">Cytoplasm</keyword>
<dbReference type="Proteomes" id="UP000825935">
    <property type="component" value="Chromosome 16"/>
</dbReference>
<dbReference type="EMBL" id="CM035421">
    <property type="protein sequence ID" value="KAH7387188.1"/>
    <property type="molecule type" value="Genomic_DNA"/>
</dbReference>
<dbReference type="InterPro" id="IPR025064">
    <property type="entry name" value="DUF4005"/>
</dbReference>
<dbReference type="OrthoDB" id="776767at2759"/>
<comment type="subunit">
    <text evidence="6">Binds to multiple calmodulin (CaM) in the presence of Ca(2+) and CaM-like proteins.</text>
</comment>
<feature type="compositionally biased region" description="Low complexity" evidence="7">
    <location>
        <begin position="370"/>
        <end position="379"/>
    </location>
</feature>
<evidence type="ECO:0000259" key="8">
    <source>
        <dbReference type="Pfam" id="PF13178"/>
    </source>
</evidence>
<evidence type="ECO:0000256" key="5">
    <source>
        <dbReference type="ARBA" id="ARBA00024341"/>
    </source>
</evidence>
<dbReference type="CDD" id="cd23767">
    <property type="entry name" value="IQCD"/>
    <property type="match status" value="1"/>
</dbReference>
<evidence type="ECO:0000313" key="9">
    <source>
        <dbReference type="EMBL" id="KAH7387188.1"/>
    </source>
</evidence>
<accession>A0A8T2SYM0</accession>
<dbReference type="Gene3D" id="1.20.5.190">
    <property type="match status" value="1"/>
</dbReference>
<feature type="domain" description="DUF4005" evidence="8">
    <location>
        <begin position="424"/>
        <end position="485"/>
    </location>
</feature>
<keyword evidence="3" id="KW-0677">Repeat</keyword>
<dbReference type="FunFam" id="1.20.5.190:FF:000062">
    <property type="entry name" value="IQ-domain 11"/>
    <property type="match status" value="1"/>
</dbReference>
<name>A0A8T2SYM0_CERRI</name>
<comment type="subcellular location">
    <subcellularLocation>
        <location evidence="1">Cytoplasm</location>
    </subcellularLocation>
</comment>
<gene>
    <name evidence="9" type="ORF">KP509_16G009900</name>
</gene>
<dbReference type="PROSITE" id="PS50096">
    <property type="entry name" value="IQ"/>
    <property type="match status" value="2"/>
</dbReference>
<dbReference type="SMART" id="SM00015">
    <property type="entry name" value="IQ"/>
    <property type="match status" value="2"/>
</dbReference>
<feature type="compositionally biased region" description="Polar residues" evidence="7">
    <location>
        <begin position="319"/>
        <end position="336"/>
    </location>
</feature>
<protein>
    <recommendedName>
        <fullName evidence="8">DUF4005 domain-containing protein</fullName>
    </recommendedName>
</protein>
<feature type="region of interest" description="Disordered" evidence="7">
    <location>
        <begin position="19"/>
        <end position="57"/>
    </location>
</feature>
<dbReference type="OMA" id="FFLLTHY"/>
<feature type="compositionally biased region" description="Polar residues" evidence="7">
    <location>
        <begin position="344"/>
        <end position="367"/>
    </location>
</feature>
<keyword evidence="4" id="KW-0112">Calmodulin-binding</keyword>
<dbReference type="GO" id="GO:0005516">
    <property type="term" value="F:calmodulin binding"/>
    <property type="evidence" value="ECO:0007669"/>
    <property type="project" value="UniProtKB-KW"/>
</dbReference>
<evidence type="ECO:0000256" key="4">
    <source>
        <dbReference type="ARBA" id="ARBA00022860"/>
    </source>
</evidence>
<dbReference type="GO" id="GO:0005737">
    <property type="term" value="C:cytoplasm"/>
    <property type="evidence" value="ECO:0007669"/>
    <property type="project" value="UniProtKB-SubCell"/>
</dbReference>
<feature type="compositionally biased region" description="Basic residues" evidence="7">
    <location>
        <begin position="511"/>
        <end position="521"/>
    </location>
</feature>
<evidence type="ECO:0000256" key="1">
    <source>
        <dbReference type="ARBA" id="ARBA00004496"/>
    </source>
</evidence>
<evidence type="ECO:0000256" key="6">
    <source>
        <dbReference type="ARBA" id="ARBA00024378"/>
    </source>
</evidence>
<keyword evidence="10" id="KW-1185">Reference proteome</keyword>
<feature type="region of interest" description="Disordered" evidence="7">
    <location>
        <begin position="484"/>
        <end position="558"/>
    </location>
</feature>
<dbReference type="EMBL" id="CM035421">
    <property type="protein sequence ID" value="KAH7387189.1"/>
    <property type="molecule type" value="Genomic_DNA"/>
</dbReference>
<feature type="region of interest" description="Disordered" evidence="7">
    <location>
        <begin position="306"/>
        <end position="379"/>
    </location>
</feature>
<evidence type="ECO:0000256" key="7">
    <source>
        <dbReference type="SAM" id="MobiDB-lite"/>
    </source>
</evidence>
<organism evidence="9 10">
    <name type="scientific">Ceratopteris richardii</name>
    <name type="common">Triangle waterfern</name>
    <dbReference type="NCBI Taxonomy" id="49495"/>
    <lineage>
        <taxon>Eukaryota</taxon>
        <taxon>Viridiplantae</taxon>
        <taxon>Streptophyta</taxon>
        <taxon>Embryophyta</taxon>
        <taxon>Tracheophyta</taxon>
        <taxon>Polypodiopsida</taxon>
        <taxon>Polypodiidae</taxon>
        <taxon>Polypodiales</taxon>
        <taxon>Pteridineae</taxon>
        <taxon>Pteridaceae</taxon>
        <taxon>Parkerioideae</taxon>
        <taxon>Ceratopteris</taxon>
    </lineage>
</organism>
<feature type="compositionally biased region" description="Basic and acidic residues" evidence="7">
    <location>
        <begin position="194"/>
        <end position="205"/>
    </location>
</feature>
<feature type="compositionally biased region" description="Basic residues" evidence="7">
    <location>
        <begin position="33"/>
        <end position="44"/>
    </location>
</feature>
<dbReference type="PANTHER" id="PTHR32295:SF11">
    <property type="entry name" value="PROTEIN IQ-DOMAIN 22"/>
    <property type="match status" value="1"/>
</dbReference>
<reference evidence="9" key="1">
    <citation type="submission" date="2021-08" db="EMBL/GenBank/DDBJ databases">
        <title>WGS assembly of Ceratopteris richardii.</title>
        <authorList>
            <person name="Marchant D.B."/>
            <person name="Chen G."/>
            <person name="Jenkins J."/>
            <person name="Shu S."/>
            <person name="Leebens-Mack J."/>
            <person name="Grimwood J."/>
            <person name="Schmutz J."/>
            <person name="Soltis P."/>
            <person name="Soltis D."/>
            <person name="Chen Z.-H."/>
        </authorList>
    </citation>
    <scope>NUCLEOTIDE SEQUENCE</scope>
    <source>
        <strain evidence="9">Whitten #5841</strain>
        <tissue evidence="9">Leaf</tissue>
    </source>
</reference>
<evidence type="ECO:0000313" key="10">
    <source>
        <dbReference type="Proteomes" id="UP000825935"/>
    </source>
</evidence>
<dbReference type="PANTHER" id="PTHR32295">
    <property type="entry name" value="IQ-DOMAIN 5-RELATED"/>
    <property type="match status" value="1"/>
</dbReference>
<evidence type="ECO:0000256" key="3">
    <source>
        <dbReference type="ARBA" id="ARBA00022737"/>
    </source>
</evidence>
<proteinExistence type="inferred from homology"/>
<comment type="caution">
    <text evidence="9">The sequence shown here is derived from an EMBL/GenBank/DDBJ whole genome shotgun (WGS) entry which is preliminary data.</text>
</comment>
<evidence type="ECO:0000256" key="2">
    <source>
        <dbReference type="ARBA" id="ARBA00022490"/>
    </source>
</evidence>
<sequence length="558" mass="61051">MVKAGRWLRNLLGVGRKESASYKDRAHAEPKKDKKRWSFGRAKGKNGGEVTGTNISTGDRIGDHDEQNQHAMAVAAATAAAAEAAVAAAQAAAAVVRLTSNGRALFNIGTSREEWAAIRIQTAFRGYLARRALRALKGLVKLQALVRGHIVRKQAAITLRCMQALVRVQARVRARRVRMSEEGQAVQRQLVYKRQQESRPRRSMDRWLSSSGGAEMDSKHNQGIPRRDRTSNRLPTQPKRGQAAQSPTILDGEPDKSHWGWTWLDRWMAARPWESPYFDEIMSGLAEGDNDDLPAKIVEMDTGRPRAAGGAIATKRRTGSMSETASIQEPSIASTPHQPPVSSPFASSRPSHNQNAAFYAGTTSPSGRLSVPSPVSDSDAPATLHDINTADFNIGAEAESVLSTAQSSPRFSAIVVGKRNGLGTPRTDFYEDKYSEDLCSYPNYMATTQSAKAKVRSQSAPKSRPPDLAEFAKVGLAPRKRLSIHEGGGVRPNAPTMPVRMQRSSSQVRTHAPKGFHHHQHQYQAPSGMAPLRLDRSSVSLRDSETSSVNGDYRRAFK</sequence>